<organism evidence="1 2">
    <name type="scientific">Caldinitratiruptor microaerophilus</name>
    <dbReference type="NCBI Taxonomy" id="671077"/>
    <lineage>
        <taxon>Bacteria</taxon>
        <taxon>Bacillati</taxon>
        <taxon>Bacillota</taxon>
        <taxon>Clostridia</taxon>
        <taxon>Eubacteriales</taxon>
        <taxon>Symbiobacteriaceae</taxon>
        <taxon>Caldinitratiruptor</taxon>
    </lineage>
</organism>
<reference evidence="1" key="1">
    <citation type="submission" date="2022-03" db="EMBL/GenBank/DDBJ databases">
        <title>Complete genome sequence of Caldinitratiruptor microaerophilus.</title>
        <authorList>
            <person name="Mukaiyama R."/>
            <person name="Nishiyama T."/>
            <person name="Ueda K."/>
        </authorList>
    </citation>
    <scope>NUCLEOTIDE SEQUENCE</scope>
    <source>
        <strain evidence="1">JCM 16183</strain>
    </source>
</reference>
<gene>
    <name evidence="1" type="ORF">caldi_27020</name>
</gene>
<name>A0AA35CM11_9FIRM</name>
<sequence>MADFVALDITRKGKTHVLEWKMYGPPGSSPYFAGEPGPDGRVRERVPLPWLRRPEEPPDPFREVLHLGGAFTLEACLGYAFLWRLRAGGRVFVQHQEWDTERPLGDGTVWQRPAAEIARIASRFPVLTVPFELTGQVMPDRTPLACRARWQPGKVLLAAPARWEDLLAELALGTGRDNAVRSTWFYAARPDVTLEEIARAITVRGRLETPVWALPAEVEILAYAEYGQDEGYHSAIQFICKNAGARDRVRRVGEEMNRLVRALEAAPGPEEAAALVQAWALGHEDLGDARVASEGL</sequence>
<accession>A0AA35CM11</accession>
<evidence type="ECO:0000313" key="1">
    <source>
        <dbReference type="EMBL" id="BDG61612.1"/>
    </source>
</evidence>
<dbReference type="Proteomes" id="UP001163687">
    <property type="component" value="Chromosome"/>
</dbReference>
<dbReference type="RefSeq" id="WP_264842245.1">
    <property type="nucleotide sequence ID" value="NZ_AP025628.1"/>
</dbReference>
<protein>
    <submittedName>
        <fullName evidence="1">Uncharacterized protein</fullName>
    </submittedName>
</protein>
<proteinExistence type="predicted"/>
<dbReference type="AlphaFoldDB" id="A0AA35CM11"/>
<dbReference type="EMBL" id="AP025628">
    <property type="protein sequence ID" value="BDG61612.1"/>
    <property type="molecule type" value="Genomic_DNA"/>
</dbReference>
<dbReference type="KEGG" id="cmic:caldi_27020"/>
<evidence type="ECO:0000313" key="2">
    <source>
        <dbReference type="Proteomes" id="UP001163687"/>
    </source>
</evidence>
<keyword evidence="2" id="KW-1185">Reference proteome</keyword>